<feature type="chain" id="PRO_5040356247" evidence="4">
    <location>
        <begin position="23"/>
        <end position="471"/>
    </location>
</feature>
<feature type="signal peptide" evidence="4">
    <location>
        <begin position="1"/>
        <end position="22"/>
    </location>
</feature>
<keyword evidence="2" id="KW-0325">Glycoprotein</keyword>
<name>A0A9P7YJ73_9HELO</name>
<dbReference type="SUPFAM" id="SSF53254">
    <property type="entry name" value="Phosphoglycerate mutase-like"/>
    <property type="match status" value="1"/>
</dbReference>
<keyword evidence="4" id="KW-0732">Signal</keyword>
<dbReference type="PANTHER" id="PTHR20963:SF12">
    <property type="entry name" value="HISTIDINE ACID PHOSPHATASE"/>
    <property type="match status" value="1"/>
</dbReference>
<keyword evidence="3" id="KW-1015">Disulfide bond</keyword>
<proteinExistence type="predicted"/>
<dbReference type="GO" id="GO:0009277">
    <property type="term" value="C:fungal-type cell wall"/>
    <property type="evidence" value="ECO:0007669"/>
    <property type="project" value="TreeGrafter"/>
</dbReference>
<organism evidence="5 6">
    <name type="scientific">Amylocarpus encephaloides</name>
    <dbReference type="NCBI Taxonomy" id="45428"/>
    <lineage>
        <taxon>Eukaryota</taxon>
        <taxon>Fungi</taxon>
        <taxon>Dikarya</taxon>
        <taxon>Ascomycota</taxon>
        <taxon>Pezizomycotina</taxon>
        <taxon>Leotiomycetes</taxon>
        <taxon>Helotiales</taxon>
        <taxon>Helotiales incertae sedis</taxon>
        <taxon>Amylocarpus</taxon>
    </lineage>
</organism>
<reference evidence="5" key="1">
    <citation type="journal article" date="2021" name="IMA Fungus">
        <title>Genomic characterization of three marine fungi, including Emericellopsis atlantica sp. nov. with signatures of a generalist lifestyle and marine biomass degradation.</title>
        <authorList>
            <person name="Hagestad O.C."/>
            <person name="Hou L."/>
            <person name="Andersen J.H."/>
            <person name="Hansen E.H."/>
            <person name="Altermark B."/>
            <person name="Li C."/>
            <person name="Kuhnert E."/>
            <person name="Cox R.J."/>
            <person name="Crous P.W."/>
            <person name="Spatafora J.W."/>
            <person name="Lail K."/>
            <person name="Amirebrahimi M."/>
            <person name="Lipzen A."/>
            <person name="Pangilinan J."/>
            <person name="Andreopoulos W."/>
            <person name="Hayes R.D."/>
            <person name="Ng V."/>
            <person name="Grigoriev I.V."/>
            <person name="Jackson S.A."/>
            <person name="Sutton T.D.S."/>
            <person name="Dobson A.D.W."/>
            <person name="Rama T."/>
        </authorList>
    </citation>
    <scope>NUCLEOTIDE SEQUENCE</scope>
    <source>
        <strain evidence="5">TRa018bII</strain>
    </source>
</reference>
<comment type="caution">
    <text evidence="5">The sequence shown here is derived from an EMBL/GenBank/DDBJ whole genome shotgun (WGS) entry which is preliminary data.</text>
</comment>
<evidence type="ECO:0000256" key="1">
    <source>
        <dbReference type="ARBA" id="ARBA00022801"/>
    </source>
</evidence>
<dbReference type="Proteomes" id="UP000824998">
    <property type="component" value="Unassembled WGS sequence"/>
</dbReference>
<keyword evidence="6" id="KW-1185">Reference proteome</keyword>
<dbReference type="InterPro" id="IPR016274">
    <property type="entry name" value="Histidine_acid_Pase_euk"/>
</dbReference>
<dbReference type="CDD" id="cd07061">
    <property type="entry name" value="HP_HAP_like"/>
    <property type="match status" value="1"/>
</dbReference>
<feature type="disulfide bond" evidence="3">
    <location>
        <begin position="258"/>
        <end position="272"/>
    </location>
</feature>
<evidence type="ECO:0000256" key="4">
    <source>
        <dbReference type="SAM" id="SignalP"/>
    </source>
</evidence>
<evidence type="ECO:0000313" key="5">
    <source>
        <dbReference type="EMBL" id="KAG9234152.1"/>
    </source>
</evidence>
<dbReference type="Gene3D" id="3.40.50.1240">
    <property type="entry name" value="Phosphoglycerate mutase-like"/>
    <property type="match status" value="1"/>
</dbReference>
<feature type="disulfide bond" evidence="3">
    <location>
        <begin position="426"/>
        <end position="434"/>
    </location>
</feature>
<dbReference type="EMBL" id="MU251473">
    <property type="protein sequence ID" value="KAG9234152.1"/>
    <property type="molecule type" value="Genomic_DNA"/>
</dbReference>
<dbReference type="OrthoDB" id="6509975at2759"/>
<sequence length="471" mass="53021">MYQSWGLSASLAVSQFVLPTLSTQFPLFPQSHPEGYQFNPLLHLPGISPYFDAIGSGLDHGAPRYCEVTAASYLVRHAAIYANDNDYEQFMEPFLKKLSSTYSRASGKTRKGWKGPLKFFDKWQTPIPDPENQLEEITPQGIQDSKKVGKHLLSRYPKLVPTTKTIYADKKARTQDTAKAFVKVFPQKVEVVQMDIENKTSFHSQDPHKACNAFSKKPGDEELGKFTEIYTPPIIARLAPFSPVDLEPKDIMGLQQLCGYESAITGKVSKICDVFTDSEWMAYEYAWDMKYSLMVGHGNPLSPYLGFPWLNTTSKLMSKFHAPMHDDSNPEIPDDDGQRFFLAFTHREVPPFIATALGLFNSSNAHAEDFPLDKINWSRSWRMTELIPFLGHVGIEKLTCDIPGGQKPSEYIRIIANSAPRPIPDCQDGPGSSCNFDRFTEIVELGMQVYGDFDGICQNNGNDGTKTELWR</sequence>
<dbReference type="InterPro" id="IPR029033">
    <property type="entry name" value="His_PPase_superfam"/>
</dbReference>
<dbReference type="PIRSF" id="PIRSF000894">
    <property type="entry name" value="Acid_phosphatase"/>
    <property type="match status" value="1"/>
</dbReference>
<keyword evidence="1" id="KW-0378">Hydrolase</keyword>
<dbReference type="PANTHER" id="PTHR20963">
    <property type="entry name" value="MULTIPLE INOSITOL POLYPHOSPHATE PHOSPHATASE-RELATED"/>
    <property type="match status" value="1"/>
</dbReference>
<accession>A0A9P7YJ73</accession>
<protein>
    <submittedName>
        <fullName evidence="5">Histidine phosphatase superfamily</fullName>
    </submittedName>
</protein>
<evidence type="ECO:0000313" key="6">
    <source>
        <dbReference type="Proteomes" id="UP000824998"/>
    </source>
</evidence>
<feature type="disulfide bond" evidence="3">
    <location>
        <begin position="66"/>
        <end position="400"/>
    </location>
</feature>
<evidence type="ECO:0000256" key="2">
    <source>
        <dbReference type="ARBA" id="ARBA00023180"/>
    </source>
</evidence>
<dbReference type="InterPro" id="IPR000560">
    <property type="entry name" value="His_Pase_clade-2"/>
</dbReference>
<dbReference type="AlphaFoldDB" id="A0A9P7YJ73"/>
<dbReference type="Pfam" id="PF00328">
    <property type="entry name" value="His_Phos_2"/>
    <property type="match status" value="1"/>
</dbReference>
<dbReference type="GO" id="GO:0003993">
    <property type="term" value="F:acid phosphatase activity"/>
    <property type="evidence" value="ECO:0007669"/>
    <property type="project" value="TreeGrafter"/>
</dbReference>
<dbReference type="FunFam" id="3.40.50.1240:FF:000065">
    <property type="entry name" value="Similar to histidine acid phosphatase"/>
    <property type="match status" value="1"/>
</dbReference>
<evidence type="ECO:0000256" key="3">
    <source>
        <dbReference type="PIRSR" id="PIRSR000894-2"/>
    </source>
</evidence>
<gene>
    <name evidence="5" type="ORF">BJ875DRAFT_21764</name>
</gene>